<evidence type="ECO:0000313" key="2">
    <source>
        <dbReference type="EMBL" id="KAK3230563.1"/>
    </source>
</evidence>
<name>A0AAE0B5U1_9ROSI</name>
<protein>
    <recommendedName>
        <fullName evidence="1">MATH domain-containing protein</fullName>
    </recommendedName>
</protein>
<dbReference type="Gene3D" id="2.60.210.10">
    <property type="entry name" value="Apoptosis, Tumor Necrosis Factor Receptor Associated Protein 2, Chain A"/>
    <property type="match status" value="2"/>
</dbReference>
<evidence type="ECO:0000313" key="3">
    <source>
        <dbReference type="Proteomes" id="UP001281410"/>
    </source>
</evidence>
<accession>A0AAE0B5U1</accession>
<feature type="domain" description="MATH" evidence="1">
    <location>
        <begin position="1"/>
        <end position="116"/>
    </location>
</feature>
<evidence type="ECO:0000259" key="1">
    <source>
        <dbReference type="PROSITE" id="PS50144"/>
    </source>
</evidence>
<dbReference type="SUPFAM" id="SSF49599">
    <property type="entry name" value="TRAF domain-like"/>
    <property type="match status" value="2"/>
</dbReference>
<dbReference type="InterPro" id="IPR002083">
    <property type="entry name" value="MATH/TRAF_dom"/>
</dbReference>
<reference evidence="2" key="1">
    <citation type="journal article" date="2023" name="Plant J.">
        <title>Genome sequences and population genomics provide insights into the demographic history, inbreeding, and mutation load of two 'living fossil' tree species of Dipteronia.</title>
        <authorList>
            <person name="Feng Y."/>
            <person name="Comes H.P."/>
            <person name="Chen J."/>
            <person name="Zhu S."/>
            <person name="Lu R."/>
            <person name="Zhang X."/>
            <person name="Li P."/>
            <person name="Qiu J."/>
            <person name="Olsen K.M."/>
            <person name="Qiu Y."/>
        </authorList>
    </citation>
    <scope>NUCLEOTIDE SEQUENCE</scope>
    <source>
        <strain evidence="2">NBL</strain>
    </source>
</reference>
<dbReference type="EMBL" id="JANJYJ010000001">
    <property type="protein sequence ID" value="KAK3230563.1"/>
    <property type="molecule type" value="Genomic_DNA"/>
</dbReference>
<sequence length="268" mass="30672">MAVKTEIPLIIPIKHIRKLILYPNGNSDHGNGHISLYLAIDKPIGIDNWRIPVNFKLFVLNQITNQYLTIQDGSAVTDFHEQKPERGFRQFLSLQEFKNPSKGYLVNDCCTFGAEVFVLKPSPQKEILTMKRPADGKSYIWNIKKFSQLNDVQLSTEISVEGRKWTVSLYPKGNGSGSGEYLHLSMNLADWERVSPKRNVYAQYKLQVLGVNNVERESCHWFNSEDGWGYDLMLLKDIYKLPNGYLKDDTLTVHVEFQVISVTSSAEK</sequence>
<dbReference type="PANTHER" id="PTHR46162">
    <property type="entry name" value="TRAF-LIKE FAMILY PROTEIN"/>
    <property type="match status" value="1"/>
</dbReference>
<proteinExistence type="predicted"/>
<dbReference type="CDD" id="cd00121">
    <property type="entry name" value="MATH"/>
    <property type="match status" value="2"/>
</dbReference>
<gene>
    <name evidence="2" type="ORF">Dsin_002444</name>
</gene>
<dbReference type="InterPro" id="IPR008974">
    <property type="entry name" value="TRAF-like"/>
</dbReference>
<dbReference type="Pfam" id="PF22486">
    <property type="entry name" value="MATH_2"/>
    <property type="match status" value="2"/>
</dbReference>
<feature type="domain" description="MATH" evidence="1">
    <location>
        <begin position="136"/>
        <end position="257"/>
    </location>
</feature>
<keyword evidence="3" id="KW-1185">Reference proteome</keyword>
<dbReference type="SMART" id="SM00061">
    <property type="entry name" value="MATH"/>
    <property type="match status" value="1"/>
</dbReference>
<organism evidence="2 3">
    <name type="scientific">Dipteronia sinensis</name>
    <dbReference type="NCBI Taxonomy" id="43782"/>
    <lineage>
        <taxon>Eukaryota</taxon>
        <taxon>Viridiplantae</taxon>
        <taxon>Streptophyta</taxon>
        <taxon>Embryophyta</taxon>
        <taxon>Tracheophyta</taxon>
        <taxon>Spermatophyta</taxon>
        <taxon>Magnoliopsida</taxon>
        <taxon>eudicotyledons</taxon>
        <taxon>Gunneridae</taxon>
        <taxon>Pentapetalae</taxon>
        <taxon>rosids</taxon>
        <taxon>malvids</taxon>
        <taxon>Sapindales</taxon>
        <taxon>Sapindaceae</taxon>
        <taxon>Hippocastanoideae</taxon>
        <taxon>Acereae</taxon>
        <taxon>Dipteronia</taxon>
    </lineage>
</organism>
<dbReference type="Proteomes" id="UP001281410">
    <property type="component" value="Unassembled WGS sequence"/>
</dbReference>
<dbReference type="AlphaFoldDB" id="A0AAE0B5U1"/>
<dbReference type="PANTHER" id="PTHR46162:SF40">
    <property type="entry name" value="TRAF-LIKE FAMILY PROTEIN"/>
    <property type="match status" value="1"/>
</dbReference>
<comment type="caution">
    <text evidence="2">The sequence shown here is derived from an EMBL/GenBank/DDBJ whole genome shotgun (WGS) entry which is preliminary data.</text>
</comment>
<dbReference type="PROSITE" id="PS50144">
    <property type="entry name" value="MATH"/>
    <property type="match status" value="2"/>
</dbReference>